<dbReference type="PROSITE" id="PS50011">
    <property type="entry name" value="PROTEIN_KINASE_DOM"/>
    <property type="match status" value="1"/>
</dbReference>
<keyword evidence="6" id="KW-0067">ATP-binding</keyword>
<evidence type="ECO:0000256" key="2">
    <source>
        <dbReference type="ARBA" id="ARBA00022527"/>
    </source>
</evidence>
<dbReference type="GO" id="GO:0005634">
    <property type="term" value="C:nucleus"/>
    <property type="evidence" value="ECO:0007669"/>
    <property type="project" value="TreeGrafter"/>
</dbReference>
<dbReference type="AlphaFoldDB" id="A0A803MPF2"/>
<name>A0A803MPF2_CHEQI</name>
<dbReference type="GO" id="GO:0005524">
    <property type="term" value="F:ATP binding"/>
    <property type="evidence" value="ECO:0007669"/>
    <property type="project" value="UniProtKB-KW"/>
</dbReference>
<evidence type="ECO:0000313" key="10">
    <source>
        <dbReference type="Proteomes" id="UP000596660"/>
    </source>
</evidence>
<sequence length="496" mass="55522">MEGGCEGGERMVVGGAVVVTLGREEGDEEGEGERVEEMKRASKKIKMEKVDDNNDQESKPTNSAMEEQIESLILEKLEEIKQELKEIKQGGFIGQQHAEEVPTNGNQYEIGDFLNSGAYGAVFTVTDVEKQQQFAMKVIELQNNELTKSLVREMSILMDTQHENIVRLEKIFISPSSVNLVMEYVPYDLQSELETNPNAYQSPSEIKKNVKEILDALSYLHKKGIIHRDVKPENILVQKITVGEKQLKKLKLADFGSSKFVGGSHTPQVVTLQYRAPEILLGSVNYTTAVDLWSVGCLFYEFLMARPLVENNPESELHVIQQIFKKLGTPTEATWAGVCSLPNYPTDMPQFFEKELEGEISAELDFEGRDLILQLLSVDPSKRITAERALEHPYLQELIYHGERELGMYSTGALSDDSTLSFKGLLEAVDSGDRMMPHINNAQRLESLESGLTSVMAAIGASAKNAEDRFEKFAHRFQSEIEGLKQNSQSGDRPPP</sequence>
<evidence type="ECO:0000256" key="4">
    <source>
        <dbReference type="ARBA" id="ARBA00022741"/>
    </source>
</evidence>
<dbReference type="InterPro" id="IPR050108">
    <property type="entry name" value="CDK"/>
</dbReference>
<proteinExistence type="inferred from homology"/>
<keyword evidence="10" id="KW-1185">Reference proteome</keyword>
<dbReference type="SUPFAM" id="SSF56112">
    <property type="entry name" value="Protein kinase-like (PK-like)"/>
    <property type="match status" value="1"/>
</dbReference>
<evidence type="ECO:0000313" key="9">
    <source>
        <dbReference type="EnsemblPlants" id="AUR62033153-RA:cds"/>
    </source>
</evidence>
<dbReference type="GO" id="GO:0004674">
    <property type="term" value="F:protein serine/threonine kinase activity"/>
    <property type="evidence" value="ECO:0007669"/>
    <property type="project" value="UniProtKB-KW"/>
</dbReference>
<keyword evidence="2" id="KW-0723">Serine/threonine-protein kinase</keyword>
<evidence type="ECO:0000256" key="7">
    <source>
        <dbReference type="SAM" id="MobiDB-lite"/>
    </source>
</evidence>
<reference evidence="9" key="2">
    <citation type="submission" date="2021-03" db="UniProtKB">
        <authorList>
            <consortium name="EnsemblPlants"/>
        </authorList>
    </citation>
    <scope>IDENTIFICATION</scope>
</reference>
<dbReference type="InterPro" id="IPR000719">
    <property type="entry name" value="Prot_kinase_dom"/>
</dbReference>
<dbReference type="Pfam" id="PF00069">
    <property type="entry name" value="Pkinase"/>
    <property type="match status" value="1"/>
</dbReference>
<dbReference type="SMART" id="SM00220">
    <property type="entry name" value="S_TKc"/>
    <property type="match status" value="1"/>
</dbReference>
<evidence type="ECO:0000256" key="3">
    <source>
        <dbReference type="ARBA" id="ARBA00022679"/>
    </source>
</evidence>
<keyword evidence="5" id="KW-0418">Kinase</keyword>
<dbReference type="Proteomes" id="UP000596660">
    <property type="component" value="Unplaced"/>
</dbReference>
<dbReference type="PROSITE" id="PS00108">
    <property type="entry name" value="PROTEIN_KINASE_ST"/>
    <property type="match status" value="1"/>
</dbReference>
<evidence type="ECO:0000259" key="8">
    <source>
        <dbReference type="PROSITE" id="PS50011"/>
    </source>
</evidence>
<feature type="domain" description="Protein kinase" evidence="8">
    <location>
        <begin position="108"/>
        <end position="395"/>
    </location>
</feature>
<feature type="region of interest" description="Disordered" evidence="7">
    <location>
        <begin position="21"/>
        <end position="65"/>
    </location>
</feature>
<protein>
    <recommendedName>
        <fullName evidence="8">Protein kinase domain-containing protein</fullName>
    </recommendedName>
</protein>
<dbReference type="PANTHER" id="PTHR24056">
    <property type="entry name" value="CELL DIVISION PROTEIN KINASE"/>
    <property type="match status" value="1"/>
</dbReference>
<organism evidence="9 10">
    <name type="scientific">Chenopodium quinoa</name>
    <name type="common">Quinoa</name>
    <dbReference type="NCBI Taxonomy" id="63459"/>
    <lineage>
        <taxon>Eukaryota</taxon>
        <taxon>Viridiplantae</taxon>
        <taxon>Streptophyta</taxon>
        <taxon>Embryophyta</taxon>
        <taxon>Tracheophyta</taxon>
        <taxon>Spermatophyta</taxon>
        <taxon>Magnoliopsida</taxon>
        <taxon>eudicotyledons</taxon>
        <taxon>Gunneridae</taxon>
        <taxon>Pentapetalae</taxon>
        <taxon>Caryophyllales</taxon>
        <taxon>Chenopodiaceae</taxon>
        <taxon>Chenopodioideae</taxon>
        <taxon>Atripliceae</taxon>
        <taxon>Chenopodium</taxon>
    </lineage>
</organism>
<keyword evidence="4" id="KW-0547">Nucleotide-binding</keyword>
<accession>A0A803MPF2</accession>
<dbReference type="FunFam" id="1.10.510.10:FF:000624">
    <property type="entry name" value="Mitogen-activated protein kinase"/>
    <property type="match status" value="1"/>
</dbReference>
<dbReference type="Gene3D" id="3.30.200.20">
    <property type="entry name" value="Phosphorylase Kinase, domain 1"/>
    <property type="match status" value="1"/>
</dbReference>
<dbReference type="EnsemblPlants" id="AUR62033153-RA">
    <property type="protein sequence ID" value="AUR62033153-RA:cds"/>
    <property type="gene ID" value="AUR62033153"/>
</dbReference>
<feature type="compositionally biased region" description="Basic and acidic residues" evidence="7">
    <location>
        <begin position="32"/>
        <end position="58"/>
    </location>
</feature>
<dbReference type="InterPro" id="IPR008271">
    <property type="entry name" value="Ser/Thr_kinase_AS"/>
</dbReference>
<keyword evidence="3" id="KW-0808">Transferase</keyword>
<dbReference type="InterPro" id="IPR011009">
    <property type="entry name" value="Kinase-like_dom_sf"/>
</dbReference>
<evidence type="ECO:0000256" key="1">
    <source>
        <dbReference type="ARBA" id="ARBA00006485"/>
    </source>
</evidence>
<reference evidence="9" key="1">
    <citation type="journal article" date="2017" name="Nature">
        <title>The genome of Chenopodium quinoa.</title>
        <authorList>
            <person name="Jarvis D.E."/>
            <person name="Ho Y.S."/>
            <person name="Lightfoot D.J."/>
            <person name="Schmoeckel S.M."/>
            <person name="Li B."/>
            <person name="Borm T.J.A."/>
            <person name="Ohyanagi H."/>
            <person name="Mineta K."/>
            <person name="Michell C.T."/>
            <person name="Saber N."/>
            <person name="Kharbatia N.M."/>
            <person name="Rupper R.R."/>
            <person name="Sharp A.R."/>
            <person name="Dally N."/>
            <person name="Boughton B.A."/>
            <person name="Woo Y.H."/>
            <person name="Gao G."/>
            <person name="Schijlen E.G.W.M."/>
            <person name="Guo X."/>
            <person name="Momin A.A."/>
            <person name="Negrao S."/>
            <person name="Al-Babili S."/>
            <person name="Gehring C."/>
            <person name="Roessner U."/>
            <person name="Jung C."/>
            <person name="Murphy K."/>
            <person name="Arold S.T."/>
            <person name="Gojobori T."/>
            <person name="van der Linden C.G."/>
            <person name="van Loo E.N."/>
            <person name="Jellen E.N."/>
            <person name="Maughan P.J."/>
            <person name="Tester M."/>
        </authorList>
    </citation>
    <scope>NUCLEOTIDE SEQUENCE [LARGE SCALE GENOMIC DNA]</scope>
    <source>
        <strain evidence="9">cv. PI 614886</strain>
    </source>
</reference>
<dbReference type="Gramene" id="AUR62033153-RA">
    <property type="protein sequence ID" value="AUR62033153-RA:cds"/>
    <property type="gene ID" value="AUR62033153"/>
</dbReference>
<dbReference type="Gene3D" id="1.10.510.10">
    <property type="entry name" value="Transferase(Phosphotransferase) domain 1"/>
    <property type="match status" value="1"/>
</dbReference>
<evidence type="ECO:0000256" key="6">
    <source>
        <dbReference type="ARBA" id="ARBA00022840"/>
    </source>
</evidence>
<evidence type="ECO:0000256" key="5">
    <source>
        <dbReference type="ARBA" id="ARBA00022777"/>
    </source>
</evidence>
<comment type="similarity">
    <text evidence="1">Belongs to the protein kinase superfamily. CMGC Ser/Thr protein kinase family. CDC2/CDKX subfamily.</text>
</comment>